<evidence type="ECO:0000313" key="2">
    <source>
        <dbReference type="EMBL" id="CAF9933914.1"/>
    </source>
</evidence>
<keyword evidence="3" id="KW-1185">Reference proteome</keyword>
<gene>
    <name evidence="2" type="ORF">ALECFALPRED_005789</name>
</gene>
<dbReference type="PANTHER" id="PTHR33112:SF12">
    <property type="entry name" value="HETEROKARYON INCOMPATIBILITY DOMAIN-CONTAINING PROTEIN"/>
    <property type="match status" value="1"/>
</dbReference>
<evidence type="ECO:0000313" key="3">
    <source>
        <dbReference type="Proteomes" id="UP000664203"/>
    </source>
</evidence>
<sequence length="951" mass="108458">MAAAIYYDAASSMGTDEEHLEIQAREIDQKALLLQARLRGFLVRYRVSRPYKDDVAIDSNEYLASINQGRYRDTHSMTSEIVNERINSNINKITNKHIEHDGHGDKYTQRENICGHSTTPGKAENIYLQARYQESINSAANYNKEALNKFQINCHFSSADKTAITGFPTTASEETVLEAAAKLRAEVAPWWIESPPGSNDLCNICRRISFDILLYKADALLYKNPIPLGTLQAIARKNDCPFCRLVAHIGSHTLQITIESLRSHGSNVYCELCDDITWNRYATRIRYLCLKLTISLPNEDETIIRHEWIQQILTSSEKSPEQSRNDSRLVKDQIDLEVVKCWLETCEEQHNSTYLEYNVFLPSFDPNTPTDIHDPSTLIIQPCQPIPVNTTTFDLTLVDVKKECLVDMPLNTTYIALSYVWGGPQSFQNVMSRKKALYNPHSISVDDEAIPRTIQDAIRLAADLGEKYIWMDSLCICQDETEHKMSQIANMSNIYSQALFTTVAVSGSNANAGLSGVRATSRDSIQRTECVQGMILANVLPQLEDIIEQSHRNTRGWTYQEKQLCKSYLIFCKTHVFFQCNRTVFKEDSGLRNHAIGGGRALRIRGERQPIWNSYRRAVVEYTKRTTSDESDVVNAFQRIVSLLQPAFKGDFLFGLPETELGIALLWQPTSSIRRRVNPETEAPLFPSWSWVGWIGGVAYPWTKHQLDDLSRVEWQCTDSKGGNIRFCTSNELRGPKYGDHDRWQYVPTPRGTPYYYQHKDLDIWCLHLVAPKAKRSNYMLIQPGSHWLIFKAYTAFFRISSTFCTTLSDPLGGKARILCPLSIFDRDGFVAGRIHVPAQFVGTLKGEHQEFVCLSRRRYNQQDHGPAPQSPEDGFKDVPDRVTLYPYDSSIEAIEAEFDHRRYNRYKPWPLYNVMMIERDNGVASRIALGVMHVTAFVQAKPITKLITLA</sequence>
<comment type="caution">
    <text evidence="2">The sequence shown here is derived from an EMBL/GenBank/DDBJ whole genome shotgun (WGS) entry which is preliminary data.</text>
</comment>
<dbReference type="AlphaFoldDB" id="A0A8H3G337"/>
<evidence type="ECO:0000259" key="1">
    <source>
        <dbReference type="Pfam" id="PF06985"/>
    </source>
</evidence>
<reference evidence="2" key="1">
    <citation type="submission" date="2021-03" db="EMBL/GenBank/DDBJ databases">
        <authorList>
            <person name="Tagirdzhanova G."/>
        </authorList>
    </citation>
    <scope>NUCLEOTIDE SEQUENCE</scope>
</reference>
<dbReference type="OrthoDB" id="5428863at2759"/>
<organism evidence="2 3">
    <name type="scientific">Alectoria fallacina</name>
    <dbReference type="NCBI Taxonomy" id="1903189"/>
    <lineage>
        <taxon>Eukaryota</taxon>
        <taxon>Fungi</taxon>
        <taxon>Dikarya</taxon>
        <taxon>Ascomycota</taxon>
        <taxon>Pezizomycotina</taxon>
        <taxon>Lecanoromycetes</taxon>
        <taxon>OSLEUM clade</taxon>
        <taxon>Lecanoromycetidae</taxon>
        <taxon>Lecanorales</taxon>
        <taxon>Lecanorineae</taxon>
        <taxon>Parmeliaceae</taxon>
        <taxon>Alectoria</taxon>
    </lineage>
</organism>
<name>A0A8H3G337_9LECA</name>
<dbReference type="EMBL" id="CAJPDR010000366">
    <property type="protein sequence ID" value="CAF9933914.1"/>
    <property type="molecule type" value="Genomic_DNA"/>
</dbReference>
<accession>A0A8H3G337</accession>
<dbReference type="PROSITE" id="PS50096">
    <property type="entry name" value="IQ"/>
    <property type="match status" value="1"/>
</dbReference>
<proteinExistence type="predicted"/>
<dbReference type="Proteomes" id="UP000664203">
    <property type="component" value="Unassembled WGS sequence"/>
</dbReference>
<dbReference type="PANTHER" id="PTHR33112">
    <property type="entry name" value="DOMAIN PROTEIN, PUTATIVE-RELATED"/>
    <property type="match status" value="1"/>
</dbReference>
<dbReference type="Pfam" id="PF06985">
    <property type="entry name" value="HET"/>
    <property type="match status" value="1"/>
</dbReference>
<protein>
    <recommendedName>
        <fullName evidence="1">Heterokaryon incompatibility domain-containing protein</fullName>
    </recommendedName>
</protein>
<feature type="domain" description="Heterokaryon incompatibility" evidence="1">
    <location>
        <begin position="414"/>
        <end position="561"/>
    </location>
</feature>
<dbReference type="InterPro" id="IPR010730">
    <property type="entry name" value="HET"/>
</dbReference>